<accession>A0A7J9F7M0</accession>
<gene>
    <name evidence="6" type="ORF">Gotri_002236</name>
</gene>
<dbReference type="Proteomes" id="UP000593568">
    <property type="component" value="Unassembled WGS sequence"/>
</dbReference>
<dbReference type="AlphaFoldDB" id="A0A7J9F7M0"/>
<evidence type="ECO:0000313" key="7">
    <source>
        <dbReference type="Proteomes" id="UP000593568"/>
    </source>
</evidence>
<name>A0A7J9F7M0_9ROSI</name>
<sequence>MSYVTPVMAVVTALLSLLLDPWDQFTKNSYFNSSWHIARSCFLMLFGGTLAFFMVLTEYILVSITSAVTVTIAGVVKEAVTILIQLGATADSKNYYLSMLQIALLELAVAVFYLHDEFTWLKGAGLLTIMVGVSLFNWYKYLKLQKGKLEEDEAAIALTANHAAKYVILDEM</sequence>
<evidence type="ECO:0000256" key="5">
    <source>
        <dbReference type="SAM" id="Phobius"/>
    </source>
</evidence>
<feature type="transmembrane region" description="Helical" evidence="5">
    <location>
        <begin position="6"/>
        <end position="22"/>
    </location>
</feature>
<feature type="transmembrane region" description="Helical" evidence="5">
    <location>
        <begin position="42"/>
        <end position="61"/>
    </location>
</feature>
<evidence type="ECO:0008006" key="8">
    <source>
        <dbReference type="Google" id="ProtNLM"/>
    </source>
</evidence>
<reference evidence="6 7" key="1">
    <citation type="journal article" date="2019" name="Genome Biol. Evol.">
        <title>Insights into the evolution of the New World diploid cottons (Gossypium, subgenus Houzingenia) based on genome sequencing.</title>
        <authorList>
            <person name="Grover C.E."/>
            <person name="Arick M.A. 2nd"/>
            <person name="Thrash A."/>
            <person name="Conover J.L."/>
            <person name="Sanders W.S."/>
            <person name="Peterson D.G."/>
            <person name="Frelichowski J.E."/>
            <person name="Scheffler J.A."/>
            <person name="Scheffler B.E."/>
            <person name="Wendel J.F."/>
        </authorList>
    </citation>
    <scope>NUCLEOTIDE SEQUENCE [LARGE SCALE GENOMIC DNA]</scope>
    <source>
        <strain evidence="6">8</strain>
        <tissue evidence="6">Leaf</tissue>
    </source>
</reference>
<proteinExistence type="predicted"/>
<evidence type="ECO:0000256" key="4">
    <source>
        <dbReference type="ARBA" id="ARBA00023136"/>
    </source>
</evidence>
<evidence type="ECO:0000256" key="2">
    <source>
        <dbReference type="ARBA" id="ARBA00022692"/>
    </source>
</evidence>
<keyword evidence="3 5" id="KW-1133">Transmembrane helix</keyword>
<organism evidence="6 7">
    <name type="scientific">Gossypium trilobum</name>
    <dbReference type="NCBI Taxonomy" id="34281"/>
    <lineage>
        <taxon>Eukaryota</taxon>
        <taxon>Viridiplantae</taxon>
        <taxon>Streptophyta</taxon>
        <taxon>Embryophyta</taxon>
        <taxon>Tracheophyta</taxon>
        <taxon>Spermatophyta</taxon>
        <taxon>Magnoliopsida</taxon>
        <taxon>eudicotyledons</taxon>
        <taxon>Gunneridae</taxon>
        <taxon>Pentapetalae</taxon>
        <taxon>rosids</taxon>
        <taxon>malvids</taxon>
        <taxon>Malvales</taxon>
        <taxon>Malvaceae</taxon>
        <taxon>Malvoideae</taxon>
        <taxon>Gossypium</taxon>
    </lineage>
</organism>
<feature type="transmembrane region" description="Helical" evidence="5">
    <location>
        <begin position="120"/>
        <end position="139"/>
    </location>
</feature>
<evidence type="ECO:0000256" key="1">
    <source>
        <dbReference type="ARBA" id="ARBA00004141"/>
    </source>
</evidence>
<comment type="caution">
    <text evidence="6">The sequence shown here is derived from an EMBL/GenBank/DDBJ whole genome shotgun (WGS) entry which is preliminary data.</text>
</comment>
<keyword evidence="7" id="KW-1185">Reference proteome</keyword>
<keyword evidence="2 5" id="KW-0812">Transmembrane</keyword>
<dbReference type="PANTHER" id="PTHR11132">
    <property type="entry name" value="SOLUTE CARRIER FAMILY 35"/>
    <property type="match status" value="1"/>
</dbReference>
<comment type="subcellular location">
    <subcellularLocation>
        <location evidence="1">Membrane</location>
        <topology evidence="1">Multi-pass membrane protein</topology>
    </subcellularLocation>
</comment>
<feature type="transmembrane region" description="Helical" evidence="5">
    <location>
        <begin position="95"/>
        <end position="114"/>
    </location>
</feature>
<dbReference type="EMBL" id="JABEZW010000012">
    <property type="protein sequence ID" value="MBA0781299.1"/>
    <property type="molecule type" value="Genomic_DNA"/>
</dbReference>
<evidence type="ECO:0000256" key="3">
    <source>
        <dbReference type="ARBA" id="ARBA00022989"/>
    </source>
</evidence>
<evidence type="ECO:0000313" key="6">
    <source>
        <dbReference type="EMBL" id="MBA0781299.1"/>
    </source>
</evidence>
<feature type="transmembrane region" description="Helical" evidence="5">
    <location>
        <begin position="67"/>
        <end position="88"/>
    </location>
</feature>
<keyword evidence="4 5" id="KW-0472">Membrane</keyword>
<dbReference type="GO" id="GO:0016020">
    <property type="term" value="C:membrane"/>
    <property type="evidence" value="ECO:0007669"/>
    <property type="project" value="UniProtKB-SubCell"/>
</dbReference>
<dbReference type="InterPro" id="IPR050186">
    <property type="entry name" value="TPT_transporter"/>
</dbReference>
<protein>
    <recommendedName>
        <fullName evidence="8">Sugar phosphate transporter domain-containing protein</fullName>
    </recommendedName>
</protein>